<dbReference type="Gene3D" id="3.40.190.10">
    <property type="entry name" value="Periplasmic binding protein-like II"/>
    <property type="match status" value="1"/>
</dbReference>
<dbReference type="OrthoDB" id="8678477at2"/>
<evidence type="ECO:0000256" key="1">
    <source>
        <dbReference type="ARBA" id="ARBA00006987"/>
    </source>
</evidence>
<dbReference type="SUPFAM" id="SSF53850">
    <property type="entry name" value="Periplasmic binding protein-like II"/>
    <property type="match status" value="1"/>
</dbReference>
<proteinExistence type="inferred from homology"/>
<evidence type="ECO:0000256" key="2">
    <source>
        <dbReference type="SAM" id="SignalP"/>
    </source>
</evidence>
<evidence type="ECO:0000313" key="4">
    <source>
        <dbReference type="Proteomes" id="UP000289184"/>
    </source>
</evidence>
<dbReference type="Gene3D" id="3.40.190.150">
    <property type="entry name" value="Bordetella uptake gene, domain 1"/>
    <property type="match status" value="1"/>
</dbReference>
<dbReference type="CDD" id="cd07012">
    <property type="entry name" value="PBP2_Bug_TTT"/>
    <property type="match status" value="1"/>
</dbReference>
<sequence>MIPHATRAPRRTAAAMAAALLLPLCAPGAHAEAPAPLNDYPRQAITLVSPFPPGGGNDGVARLLANELGRITGQSVVVENRSGAGGNMGTAAVARAKPDGYTLVLSQNSVMAVNPAIYKNTGFDALKDFAPVSQITSAPLALVVRNESPYRTLADYLNDAKARPGAVTYATPGNGTLSHLTGVLLARQKDLSLVHVPYRGAGPAVNDLLGGTVDMLITSPPSVESLVTGGKLRVLGVTHESRIGAFEKAPTLAGQGIKDVSIEGWYGVFAPAGTPPERIAYLASAISQAARTPAVLDKIRQDGAEVVASDPATFARKLHEETTYWAGVVKSAKLAVD</sequence>
<feature type="signal peptide" evidence="2">
    <location>
        <begin position="1"/>
        <end position="31"/>
    </location>
</feature>
<accession>A0A446CHT4</accession>
<reference evidence="3 4" key="1">
    <citation type="submission" date="2018-07" db="EMBL/GenBank/DDBJ databases">
        <authorList>
            <person name="Peeters C."/>
        </authorList>
    </citation>
    <scope>NUCLEOTIDE SEQUENCE [LARGE SCALE GENOMIC DNA]</scope>
    <source>
        <strain evidence="3 4">LMG 3411</strain>
    </source>
</reference>
<organism evidence="3 4">
    <name type="scientific">Achromobacter agilis</name>
    <dbReference type="NCBI Taxonomy" id="1353888"/>
    <lineage>
        <taxon>Bacteria</taxon>
        <taxon>Pseudomonadati</taxon>
        <taxon>Pseudomonadota</taxon>
        <taxon>Betaproteobacteria</taxon>
        <taxon>Burkholderiales</taxon>
        <taxon>Alcaligenaceae</taxon>
        <taxon>Achromobacter</taxon>
    </lineage>
</organism>
<name>A0A446CHT4_9BURK</name>
<evidence type="ECO:0008006" key="5">
    <source>
        <dbReference type="Google" id="ProtNLM"/>
    </source>
</evidence>
<dbReference type="InterPro" id="IPR042100">
    <property type="entry name" value="Bug_dom1"/>
</dbReference>
<gene>
    <name evidence="3" type="ORF">AGI3411_03127</name>
</gene>
<dbReference type="InterPro" id="IPR005064">
    <property type="entry name" value="BUG"/>
</dbReference>
<dbReference type="PANTHER" id="PTHR42928:SF5">
    <property type="entry name" value="BLR1237 PROTEIN"/>
    <property type="match status" value="1"/>
</dbReference>
<dbReference type="EMBL" id="UFQB01000012">
    <property type="protein sequence ID" value="SSW67464.1"/>
    <property type="molecule type" value="Genomic_DNA"/>
</dbReference>
<comment type="similarity">
    <text evidence="1">Belongs to the UPF0065 (bug) family.</text>
</comment>
<keyword evidence="2" id="KW-0732">Signal</keyword>
<dbReference type="RefSeq" id="WP_129528306.1">
    <property type="nucleotide sequence ID" value="NZ_UFQB01000012.1"/>
</dbReference>
<dbReference type="Pfam" id="PF03401">
    <property type="entry name" value="TctC"/>
    <property type="match status" value="1"/>
</dbReference>
<evidence type="ECO:0000313" key="3">
    <source>
        <dbReference type="EMBL" id="SSW67464.1"/>
    </source>
</evidence>
<protein>
    <recommendedName>
        <fullName evidence="5">Tripartite tricarboxylate transporter family receptor</fullName>
    </recommendedName>
</protein>
<feature type="chain" id="PRO_5019344158" description="Tripartite tricarboxylate transporter family receptor" evidence="2">
    <location>
        <begin position="32"/>
        <end position="337"/>
    </location>
</feature>
<dbReference type="Proteomes" id="UP000289184">
    <property type="component" value="Unassembled WGS sequence"/>
</dbReference>
<dbReference type="PANTHER" id="PTHR42928">
    <property type="entry name" value="TRICARBOXYLATE-BINDING PROTEIN"/>
    <property type="match status" value="1"/>
</dbReference>
<dbReference type="PIRSF" id="PIRSF017082">
    <property type="entry name" value="YflP"/>
    <property type="match status" value="1"/>
</dbReference>
<dbReference type="AlphaFoldDB" id="A0A446CHT4"/>
<keyword evidence="4" id="KW-1185">Reference proteome</keyword>